<accession>A0AAN0K2R9</accession>
<dbReference type="CDD" id="cd00173">
    <property type="entry name" value="SH2"/>
    <property type="match status" value="1"/>
</dbReference>
<dbReference type="InterPro" id="IPR000980">
    <property type="entry name" value="SH2"/>
</dbReference>
<keyword evidence="1" id="KW-0727">SH2 domain</keyword>
<dbReference type="KEGG" id="aqu:109592597"/>
<name>A0AAN0K2R9_AMPQE</name>
<dbReference type="SUPFAM" id="SSF50044">
    <property type="entry name" value="SH3-domain"/>
    <property type="match status" value="1"/>
</dbReference>
<dbReference type="InterPro" id="IPR036028">
    <property type="entry name" value="SH3-like_dom_sf"/>
</dbReference>
<proteinExistence type="predicted"/>
<dbReference type="Gene3D" id="2.30.30.40">
    <property type="entry name" value="SH3 Domains"/>
    <property type="match status" value="1"/>
</dbReference>
<dbReference type="RefSeq" id="XP_019863569.1">
    <property type="nucleotide sequence ID" value="XM_020008010.1"/>
</dbReference>
<dbReference type="EnsemblMetazoa" id="XM_020008010.1">
    <property type="protein sequence ID" value="XP_019863569.1"/>
    <property type="gene ID" value="LOC109592597"/>
</dbReference>
<dbReference type="Proteomes" id="UP000007879">
    <property type="component" value="Unassembled WGS sequence"/>
</dbReference>
<dbReference type="PROSITE" id="PS50001">
    <property type="entry name" value="SH2"/>
    <property type="match status" value="1"/>
</dbReference>
<protein>
    <recommendedName>
        <fullName evidence="2">SH2 domain-containing protein</fullName>
    </recommendedName>
</protein>
<organism evidence="3 4">
    <name type="scientific">Amphimedon queenslandica</name>
    <name type="common">Sponge</name>
    <dbReference type="NCBI Taxonomy" id="400682"/>
    <lineage>
        <taxon>Eukaryota</taxon>
        <taxon>Metazoa</taxon>
        <taxon>Porifera</taxon>
        <taxon>Demospongiae</taxon>
        <taxon>Heteroscleromorpha</taxon>
        <taxon>Haplosclerida</taxon>
        <taxon>Niphatidae</taxon>
        <taxon>Amphimedon</taxon>
    </lineage>
</organism>
<dbReference type="AlphaFoldDB" id="A0AAN0K2R9"/>
<dbReference type="SUPFAM" id="SSF55550">
    <property type="entry name" value="SH2 domain"/>
    <property type="match status" value="1"/>
</dbReference>
<dbReference type="GeneID" id="109592597"/>
<dbReference type="InterPro" id="IPR036860">
    <property type="entry name" value="SH2_dom_sf"/>
</dbReference>
<reference evidence="4" key="1">
    <citation type="journal article" date="2010" name="Nature">
        <title>The Amphimedon queenslandica genome and the evolution of animal complexity.</title>
        <authorList>
            <person name="Srivastava M."/>
            <person name="Simakov O."/>
            <person name="Chapman J."/>
            <person name="Fahey B."/>
            <person name="Gauthier M.E."/>
            <person name="Mitros T."/>
            <person name="Richards G.S."/>
            <person name="Conaco C."/>
            <person name="Dacre M."/>
            <person name="Hellsten U."/>
            <person name="Larroux C."/>
            <person name="Putnam N.H."/>
            <person name="Stanke M."/>
            <person name="Adamska M."/>
            <person name="Darling A."/>
            <person name="Degnan S.M."/>
            <person name="Oakley T.H."/>
            <person name="Plachetzki D.C."/>
            <person name="Zhai Y."/>
            <person name="Adamski M."/>
            <person name="Calcino A."/>
            <person name="Cummins S.F."/>
            <person name="Goodstein D.M."/>
            <person name="Harris C."/>
            <person name="Jackson D.J."/>
            <person name="Leys S.P."/>
            <person name="Shu S."/>
            <person name="Woodcroft B.J."/>
            <person name="Vervoort M."/>
            <person name="Kosik K.S."/>
            <person name="Manning G."/>
            <person name="Degnan B.M."/>
            <person name="Rokhsar D.S."/>
        </authorList>
    </citation>
    <scope>NUCLEOTIDE SEQUENCE [LARGE SCALE GENOMIC DNA]</scope>
</reference>
<reference evidence="3" key="2">
    <citation type="submission" date="2024-06" db="UniProtKB">
        <authorList>
            <consortium name="EnsemblMetazoa"/>
        </authorList>
    </citation>
    <scope>IDENTIFICATION</scope>
</reference>
<evidence type="ECO:0000259" key="2">
    <source>
        <dbReference type="PROSITE" id="PS50001"/>
    </source>
</evidence>
<dbReference type="Gene3D" id="3.30.505.10">
    <property type="entry name" value="SH2 domain"/>
    <property type="match status" value="1"/>
</dbReference>
<evidence type="ECO:0000313" key="3">
    <source>
        <dbReference type="EnsemblMetazoa" id="XP_019863569.1"/>
    </source>
</evidence>
<evidence type="ECO:0000313" key="4">
    <source>
        <dbReference type="Proteomes" id="UP000007879"/>
    </source>
</evidence>
<feature type="domain" description="SH2" evidence="2">
    <location>
        <begin position="1"/>
        <end position="79"/>
    </location>
</feature>
<keyword evidence="4" id="KW-1185">Reference proteome</keyword>
<evidence type="ECO:0000256" key="1">
    <source>
        <dbReference type="PROSITE-ProRule" id="PRU00191"/>
    </source>
</evidence>
<sequence length="175" mass="20263">MKKETREGSYLVYKTSSDYAPYSLVYRYKGSVIHSPILSSQRSSHAYTLNGVSAPVLYKLINYYNENPINEDCVLEYPIEDKESNLSNCAITSSDSTGDPLKNELCFTRGTLITNISRRSNKWCVGDHRGDRQKFFPTSEVRFLKKDELQYIKQLVSEIYMHMYIIHVYAVLGFR</sequence>